<evidence type="ECO:0000259" key="9">
    <source>
        <dbReference type="PROSITE" id="PS50048"/>
    </source>
</evidence>
<feature type="compositionally biased region" description="Low complexity" evidence="8">
    <location>
        <begin position="890"/>
        <end position="939"/>
    </location>
</feature>
<dbReference type="GO" id="GO:0045944">
    <property type="term" value="P:positive regulation of transcription by RNA polymerase II"/>
    <property type="evidence" value="ECO:0007669"/>
    <property type="project" value="TreeGrafter"/>
</dbReference>
<evidence type="ECO:0000256" key="6">
    <source>
        <dbReference type="ARBA" id="ARBA00023163"/>
    </source>
</evidence>
<comment type="subcellular location">
    <subcellularLocation>
        <location evidence="1">Nucleus</location>
    </subcellularLocation>
</comment>
<feature type="compositionally biased region" description="Polar residues" evidence="8">
    <location>
        <begin position="947"/>
        <end position="964"/>
    </location>
</feature>
<keyword evidence="7" id="KW-0539">Nucleus</keyword>
<dbReference type="InterPro" id="IPR036864">
    <property type="entry name" value="Zn2-C6_fun-type_DNA-bd_sf"/>
</dbReference>
<dbReference type="Pfam" id="PF04082">
    <property type="entry name" value="Fungal_trans"/>
    <property type="match status" value="1"/>
</dbReference>
<evidence type="ECO:0000256" key="2">
    <source>
        <dbReference type="ARBA" id="ARBA00022723"/>
    </source>
</evidence>
<evidence type="ECO:0000313" key="10">
    <source>
        <dbReference type="EMBL" id="CEJ82805.1"/>
    </source>
</evidence>
<evidence type="ECO:0000313" key="11">
    <source>
        <dbReference type="Proteomes" id="UP000039046"/>
    </source>
</evidence>
<evidence type="ECO:0000256" key="7">
    <source>
        <dbReference type="ARBA" id="ARBA00023242"/>
    </source>
</evidence>
<evidence type="ECO:0000256" key="1">
    <source>
        <dbReference type="ARBA" id="ARBA00004123"/>
    </source>
</evidence>
<feature type="region of interest" description="Disordered" evidence="8">
    <location>
        <begin position="1"/>
        <end position="50"/>
    </location>
</feature>
<dbReference type="PROSITE" id="PS50048">
    <property type="entry name" value="ZN2_CY6_FUNGAL_2"/>
    <property type="match status" value="1"/>
</dbReference>
<dbReference type="InterPro" id="IPR007219">
    <property type="entry name" value="XnlR_reg_dom"/>
</dbReference>
<keyword evidence="5" id="KW-0238">DNA-binding</keyword>
<dbReference type="SMART" id="SM00906">
    <property type="entry name" value="Fungal_trans"/>
    <property type="match status" value="1"/>
</dbReference>
<dbReference type="PANTHER" id="PTHR47540:SF1">
    <property type="entry name" value="ACTIVATOR OF STRESS GENES 1-RELATED"/>
    <property type="match status" value="1"/>
</dbReference>
<dbReference type="InterPro" id="IPR001138">
    <property type="entry name" value="Zn2Cys6_DnaBD"/>
</dbReference>
<keyword evidence="2" id="KW-0479">Metal-binding</keyword>
<proteinExistence type="predicted"/>
<feature type="compositionally biased region" description="Basic and acidic residues" evidence="8">
    <location>
        <begin position="28"/>
        <end position="39"/>
    </location>
</feature>
<dbReference type="InterPro" id="IPR051711">
    <property type="entry name" value="Stress_Response_Reg"/>
</dbReference>
<evidence type="ECO:0000256" key="8">
    <source>
        <dbReference type="SAM" id="MobiDB-lite"/>
    </source>
</evidence>
<dbReference type="STRING" id="1531966.A0A0A1T9F0"/>
<dbReference type="SUPFAM" id="SSF57701">
    <property type="entry name" value="Zn2/Cys6 DNA-binding domain"/>
    <property type="match status" value="1"/>
</dbReference>
<dbReference type="GO" id="GO:0000981">
    <property type="term" value="F:DNA-binding transcription factor activity, RNA polymerase II-specific"/>
    <property type="evidence" value="ECO:0007669"/>
    <property type="project" value="InterPro"/>
</dbReference>
<keyword evidence="3" id="KW-0862">Zinc</keyword>
<keyword evidence="4" id="KW-0805">Transcription regulation</keyword>
<evidence type="ECO:0000256" key="5">
    <source>
        <dbReference type="ARBA" id="ARBA00023125"/>
    </source>
</evidence>
<dbReference type="AlphaFoldDB" id="A0A0A1T9F0"/>
<dbReference type="GO" id="GO:0005634">
    <property type="term" value="C:nucleus"/>
    <property type="evidence" value="ECO:0007669"/>
    <property type="project" value="UniProtKB-SubCell"/>
</dbReference>
<evidence type="ECO:0000256" key="4">
    <source>
        <dbReference type="ARBA" id="ARBA00023015"/>
    </source>
</evidence>
<feature type="domain" description="Zn(2)-C6 fungal-type" evidence="9">
    <location>
        <begin position="56"/>
        <end position="85"/>
    </location>
</feature>
<dbReference type="GO" id="GO:0008270">
    <property type="term" value="F:zinc ion binding"/>
    <property type="evidence" value="ECO:0007669"/>
    <property type="project" value="InterPro"/>
</dbReference>
<dbReference type="CDD" id="cd00067">
    <property type="entry name" value="GAL4"/>
    <property type="match status" value="1"/>
</dbReference>
<dbReference type="Gene3D" id="4.10.240.10">
    <property type="entry name" value="Zn(2)-C6 fungal-type DNA-binding domain"/>
    <property type="match status" value="1"/>
</dbReference>
<keyword evidence="6" id="KW-0804">Transcription</keyword>
<reference evidence="10 11" key="1">
    <citation type="journal article" date="2015" name="Genome Announc.">
        <title>Draft Genome Sequence and Gene Annotation of the Entomopathogenic Fungus Verticillium hemipterigenum.</title>
        <authorList>
            <person name="Horn F."/>
            <person name="Habel A."/>
            <person name="Scharf D.H."/>
            <person name="Dworschak J."/>
            <person name="Brakhage A.A."/>
            <person name="Guthke R."/>
            <person name="Hertweck C."/>
            <person name="Linde J."/>
        </authorList>
    </citation>
    <scope>NUCLEOTIDE SEQUENCE [LARGE SCALE GENOMIC DNA]</scope>
</reference>
<dbReference type="GO" id="GO:0043565">
    <property type="term" value="F:sequence-specific DNA binding"/>
    <property type="evidence" value="ECO:0007669"/>
    <property type="project" value="TreeGrafter"/>
</dbReference>
<dbReference type="Pfam" id="PF00172">
    <property type="entry name" value="Zn_clus"/>
    <property type="match status" value="1"/>
</dbReference>
<dbReference type="EMBL" id="CDHN01000001">
    <property type="protein sequence ID" value="CEJ82805.1"/>
    <property type="molecule type" value="Genomic_DNA"/>
</dbReference>
<evidence type="ECO:0000256" key="3">
    <source>
        <dbReference type="ARBA" id="ARBA00022833"/>
    </source>
</evidence>
<dbReference type="SMART" id="SM00066">
    <property type="entry name" value="GAL4"/>
    <property type="match status" value="1"/>
</dbReference>
<accession>A0A0A1T9F0</accession>
<keyword evidence="11" id="KW-1185">Reference proteome</keyword>
<dbReference type="PROSITE" id="PS00463">
    <property type="entry name" value="ZN2_CY6_FUNGAL_1"/>
    <property type="match status" value="1"/>
</dbReference>
<dbReference type="PANTHER" id="PTHR47540">
    <property type="entry name" value="THIAMINE REPRESSIBLE GENES REGULATORY PROTEIN THI5"/>
    <property type="match status" value="1"/>
</dbReference>
<gene>
    <name evidence="10" type="ORF">VHEMI02852</name>
</gene>
<dbReference type="OrthoDB" id="422427at2759"/>
<dbReference type="CDD" id="cd12148">
    <property type="entry name" value="fungal_TF_MHR"/>
    <property type="match status" value="1"/>
</dbReference>
<organism evidence="10 11">
    <name type="scientific">[Torrubiella] hemipterigena</name>
    <dbReference type="NCBI Taxonomy" id="1531966"/>
    <lineage>
        <taxon>Eukaryota</taxon>
        <taxon>Fungi</taxon>
        <taxon>Dikarya</taxon>
        <taxon>Ascomycota</taxon>
        <taxon>Pezizomycotina</taxon>
        <taxon>Sordariomycetes</taxon>
        <taxon>Hypocreomycetidae</taxon>
        <taxon>Hypocreales</taxon>
        <taxon>Clavicipitaceae</taxon>
        <taxon>Clavicipitaceae incertae sedis</taxon>
        <taxon>'Torrubiella' clade</taxon>
    </lineage>
</organism>
<name>A0A0A1T9F0_9HYPO</name>
<dbReference type="GO" id="GO:0006351">
    <property type="term" value="P:DNA-templated transcription"/>
    <property type="evidence" value="ECO:0007669"/>
    <property type="project" value="InterPro"/>
</dbReference>
<dbReference type="Proteomes" id="UP000039046">
    <property type="component" value="Unassembled WGS sequence"/>
</dbReference>
<sequence length="1022" mass="114832">MAEMSEDDVGMSVVEWSAHDAPSPSDTLKSDMDLEDRQGMDGPSQPIQKRRRVTRACDECRRKKIKCDGKQPCTHCSVYSYECTYDKPSNRRRNPAPQYIEALEGRLHRAEAMLRKLLPDIDLNDPNLDPSVQQEFNNREQNRAQAASKIQINAPPTAPPTADLNDKKLLSMIDSIGQLELDDKGAWDYHGTSSGPVFLNRMKENFRGMLDPVSGGVLSLPRAEQESGLLFGLDTSNPLSYSSFSTMSAYPELPPKDVAQRLCYYTLSCGTCLVRIVHIPSFYEKVERIYEVPLDHLDPEDKNFVGLFFAVLALGCMYTAFDDTSENVTYEASIEQGRKYYRYSRTILKELTECRDLVSIQALLFMILFQQATSDLSACYSLIGIALRSALRIGLHRNIDHDQMNGVQQETRKRVFYVIRQMDIYVSTLLGFPLMLQREDIDQPFPAEIDDEFITIQGIIQPPPGTPSFFQAFNAHTRLMETLHKITKYVYPTQASAQGAIKGNKPTQTYLISYSRIKEIETDLHGWFEKLPEAWRPSPEGPVEVVRVRHLLRFAYAHVQLVLYRPFIHYISPRLNQGMKVDELSYACAAAAVSVSRNIVHIGLEIRKQRVLSGPYWFMLYTEFFAVLTLIFYAVENPGKPGCAEVLSDARAGRQMIAELANKSQAAQMITTALTALFEQVPDMMEQGRVRALAAKKRMAGPQKPSLMAAQHQAMASQVMPPAQNGHMSNGTFGTPGSMTSLDQLTADQFHDLAFSGSMQDLYPMEVSSRATPESATSSANHHAFVTQAMAAQGLQNPVHKLDSLMFPSDDPFAYPNQPMMELGYQPKGGDDTAMVQDPNFFFGNESLGNLNDDFLNQTQQFLMQGQAQSQGGMGLTSNLFGQNMMLGLQNQQQQQQPQQPIPTPHVQTPQISRQPSQQSQLSQLSQQQAQQAQVQPAQRKPKVQRPSVSQPQQATATPPVEQTRQQQRGRLGLSFFNRRVRAERQQERQQEQQIDQIFTEHGMQADFGSFFGSGRGGFQGM</sequence>
<protein>
    <submittedName>
        <fullName evidence="10">Putative KLTH0G09108p</fullName>
    </submittedName>
</protein>
<feature type="region of interest" description="Disordered" evidence="8">
    <location>
        <begin position="890"/>
        <end position="973"/>
    </location>
</feature>
<dbReference type="HOGENOM" id="CLU_010084_0_0_1"/>